<dbReference type="InterPro" id="IPR001900">
    <property type="entry name" value="RNase_II/R"/>
</dbReference>
<dbReference type="GO" id="GO:0008859">
    <property type="term" value="F:exoribonuclease II activity"/>
    <property type="evidence" value="ECO:0007669"/>
    <property type="project" value="UniProtKB-EC"/>
</dbReference>
<dbReference type="InterPro" id="IPR050180">
    <property type="entry name" value="RNR_Ribonuclease"/>
</dbReference>
<dbReference type="GO" id="GO:0006402">
    <property type="term" value="P:mRNA catabolic process"/>
    <property type="evidence" value="ECO:0007669"/>
    <property type="project" value="TreeGrafter"/>
</dbReference>
<evidence type="ECO:0000259" key="2">
    <source>
        <dbReference type="SMART" id="SM00955"/>
    </source>
</evidence>
<dbReference type="GO" id="GO:0003723">
    <property type="term" value="F:RNA binding"/>
    <property type="evidence" value="ECO:0007669"/>
    <property type="project" value="InterPro"/>
</dbReference>
<evidence type="ECO:0000313" key="3">
    <source>
        <dbReference type="EMBL" id="AXF86592.1"/>
    </source>
</evidence>
<feature type="region of interest" description="Disordered" evidence="1">
    <location>
        <begin position="658"/>
        <end position="694"/>
    </location>
</feature>
<keyword evidence="3" id="KW-0378">Hydrolase</keyword>
<dbReference type="SUPFAM" id="SSF50249">
    <property type="entry name" value="Nucleic acid-binding proteins"/>
    <property type="match status" value="1"/>
</dbReference>
<reference evidence="4" key="1">
    <citation type="submission" date="2018-07" db="EMBL/GenBank/DDBJ databases">
        <authorList>
            <person name="Kim H."/>
        </authorList>
    </citation>
    <scope>NUCLEOTIDE SEQUENCE [LARGE SCALE GENOMIC DNA]</scope>
    <source>
        <strain evidence="4">F02</strain>
    </source>
</reference>
<dbReference type="PANTHER" id="PTHR23355:SF9">
    <property type="entry name" value="DIS3-LIKE EXONUCLEASE 2"/>
    <property type="match status" value="1"/>
</dbReference>
<gene>
    <name evidence="3" type="primary">rnb</name>
    <name evidence="3" type="ORF">DTO96_102347</name>
</gene>
<sequence>MNTIFYEQSGKLIAAQVMEQKEHHVHAKGQGSSLLKIKLKDVLLQGDVSEPSSQAIALKIDDMVAQADLPFVWECAPEGVFEFGELAREYFGSSASVLEQAAMWQVLHGAPIYFGKKGRGQFTRQPAEQIEVALAAVAKKEERLRIQAGWADELVAGRAPIEVLQMRDAILQKKNANDITYKAVLAAAEHLNLTVPQTLLHAGAFKNAFELHRATFLAEHYPQGIAAELPMPQFSADDLPLNDALDVFSIDDSMTTEIDDAFSVQLLNDGRHRIGVHIAAPSLAVKRDDVADVHASNRMSTMYTPGEKITMLPDAWVQCFSLDEGTIKPVVSIYATLDVHADVPLSEVESKVERIKMAANLRHDVPAMQLTNDDLNGERSDYAYASALKVLWQGALKLSAQRDAMRGKPENNNRADFSFTIDKSIEAVPVGDELVTISQRMRGSPIDKIVSEWMIFANVNWAQMLDGLRVPALFRTQSNIGVRTSTHAQPHLAMGVPAYMWSTSPLRRYADWFNQMQLLAAIEYGVTAPMQAPFKAKEIDLLKRMSAFDEKYKAYNEQQNKMEKYWCLQWVNQHMNDGVYEGEAIVVKDGVLRLAQVPLYIPCATLPEGLPMQSRLKVRLSGVDWVALTVGVSVVDVVAPLVSATDAVSVPVEDELKSNDLSGLSESHELPETSTSDNVSELASAAINETTETQ</sequence>
<dbReference type="InterPro" id="IPR012340">
    <property type="entry name" value="NA-bd_OB-fold"/>
</dbReference>
<feature type="compositionally biased region" description="Polar residues" evidence="1">
    <location>
        <begin position="672"/>
        <end position="694"/>
    </location>
</feature>
<accession>A0A345DE04</accession>
<dbReference type="OrthoDB" id="5288992at2"/>
<dbReference type="SMART" id="SM00955">
    <property type="entry name" value="RNB"/>
    <property type="match status" value="1"/>
</dbReference>
<evidence type="ECO:0000313" key="4">
    <source>
        <dbReference type="Proteomes" id="UP000252182"/>
    </source>
</evidence>
<dbReference type="GO" id="GO:0005829">
    <property type="term" value="C:cytosol"/>
    <property type="evidence" value="ECO:0007669"/>
    <property type="project" value="TreeGrafter"/>
</dbReference>
<dbReference type="AlphaFoldDB" id="A0A345DE04"/>
<keyword evidence="4" id="KW-1185">Reference proteome</keyword>
<protein>
    <submittedName>
        <fullName evidence="3">Exoribonuclease 2</fullName>
        <ecNumber evidence="3">3.1.13.1</ecNumber>
    </submittedName>
</protein>
<dbReference type="Proteomes" id="UP000252182">
    <property type="component" value="Chromosome"/>
</dbReference>
<dbReference type="EC" id="3.1.13.1" evidence="3"/>
<feature type="domain" description="RNB" evidence="2">
    <location>
        <begin position="238"/>
        <end position="524"/>
    </location>
</feature>
<dbReference type="RefSeq" id="WP_114563649.1">
    <property type="nucleotide sequence ID" value="NZ_CP031124.1"/>
</dbReference>
<dbReference type="EMBL" id="CP031124">
    <property type="protein sequence ID" value="AXF86592.1"/>
    <property type="molecule type" value="Genomic_DNA"/>
</dbReference>
<dbReference type="PANTHER" id="PTHR23355">
    <property type="entry name" value="RIBONUCLEASE"/>
    <property type="match status" value="1"/>
</dbReference>
<name>A0A345DE04_9BURK</name>
<dbReference type="Pfam" id="PF00773">
    <property type="entry name" value="RNB"/>
    <property type="match status" value="2"/>
</dbReference>
<dbReference type="KEGG" id="hyf:DTO96_102347"/>
<organism evidence="3 4">
    <name type="scientific">Ephemeroptericola cinctiostellae</name>
    <dbReference type="NCBI Taxonomy" id="2268024"/>
    <lineage>
        <taxon>Bacteria</taxon>
        <taxon>Pseudomonadati</taxon>
        <taxon>Pseudomonadota</taxon>
        <taxon>Betaproteobacteria</taxon>
        <taxon>Burkholderiales</taxon>
        <taxon>Burkholderiaceae</taxon>
        <taxon>Ephemeroptericola</taxon>
    </lineage>
</organism>
<proteinExistence type="predicted"/>
<evidence type="ECO:0000256" key="1">
    <source>
        <dbReference type="SAM" id="MobiDB-lite"/>
    </source>
</evidence>